<evidence type="ECO:0000313" key="10">
    <source>
        <dbReference type="Proteomes" id="UP000274350"/>
    </source>
</evidence>
<dbReference type="EC" id="3.4.-.-" evidence="8"/>
<evidence type="ECO:0000256" key="8">
    <source>
        <dbReference type="RuleBase" id="RU364100"/>
    </source>
</evidence>
<dbReference type="SUPFAM" id="SSF143081">
    <property type="entry name" value="BB1717-like"/>
    <property type="match status" value="1"/>
</dbReference>
<organism evidence="9 10">
    <name type="scientific">Undibacterium piscinae</name>
    <dbReference type="NCBI Taxonomy" id="2495591"/>
    <lineage>
        <taxon>Bacteria</taxon>
        <taxon>Pseudomonadati</taxon>
        <taxon>Pseudomonadota</taxon>
        <taxon>Betaproteobacteria</taxon>
        <taxon>Burkholderiales</taxon>
        <taxon>Oxalobacteraceae</taxon>
        <taxon>Undibacterium</taxon>
    </lineage>
</organism>
<keyword evidence="3" id="KW-0227">DNA damage</keyword>
<dbReference type="InterPro" id="IPR036590">
    <property type="entry name" value="SRAP-like"/>
</dbReference>
<dbReference type="KEGG" id="upi:EJG51_017930"/>
<evidence type="ECO:0000256" key="7">
    <source>
        <dbReference type="ARBA" id="ARBA00023239"/>
    </source>
</evidence>
<dbReference type="AlphaFoldDB" id="A0A6M4A948"/>
<dbReference type="Pfam" id="PF02586">
    <property type="entry name" value="SRAP"/>
    <property type="match status" value="1"/>
</dbReference>
<dbReference type="EMBL" id="CP051152">
    <property type="protein sequence ID" value="QJQ07836.1"/>
    <property type="molecule type" value="Genomic_DNA"/>
</dbReference>
<sequence length="179" mass="20122">MNARAETLAQLRSYSQAWRGGQLCLVPMQHFFEPSYESGRAERWQIGLKDASDFAVAGLYKEWREQDQLSYSFTQITINADQHPLMQRFHKLGEEKRSLVILPDQNYDAWLACKDPQLASGFLQLYPAELMHSQPALKAPGSALESVASDQLYFLSDAKSTSQINANSSMRSSASVGVR</sequence>
<keyword evidence="6" id="KW-0238">DNA-binding</keyword>
<proteinExistence type="inferred from homology"/>
<evidence type="ECO:0000256" key="2">
    <source>
        <dbReference type="ARBA" id="ARBA00022670"/>
    </source>
</evidence>
<keyword evidence="7" id="KW-0456">Lyase</keyword>
<dbReference type="GO" id="GO:0106300">
    <property type="term" value="P:protein-DNA covalent cross-linking repair"/>
    <property type="evidence" value="ECO:0007669"/>
    <property type="project" value="InterPro"/>
</dbReference>
<comment type="similarity">
    <text evidence="1 8">Belongs to the SOS response-associated peptidase family.</text>
</comment>
<evidence type="ECO:0000256" key="4">
    <source>
        <dbReference type="ARBA" id="ARBA00022801"/>
    </source>
</evidence>
<dbReference type="PANTHER" id="PTHR13604:SF0">
    <property type="entry name" value="ABASIC SITE PROCESSING PROTEIN HMCES"/>
    <property type="match status" value="1"/>
</dbReference>
<evidence type="ECO:0000313" key="9">
    <source>
        <dbReference type="EMBL" id="QJQ07836.1"/>
    </source>
</evidence>
<dbReference type="GO" id="GO:0006508">
    <property type="term" value="P:proteolysis"/>
    <property type="evidence" value="ECO:0007669"/>
    <property type="project" value="UniProtKB-KW"/>
</dbReference>
<evidence type="ECO:0000256" key="5">
    <source>
        <dbReference type="ARBA" id="ARBA00023124"/>
    </source>
</evidence>
<name>A0A6M4A948_9BURK</name>
<dbReference type="Gene3D" id="3.90.1680.10">
    <property type="entry name" value="SOS response associated peptidase-like"/>
    <property type="match status" value="1"/>
</dbReference>
<dbReference type="Proteomes" id="UP000274350">
    <property type="component" value="Chromosome"/>
</dbReference>
<evidence type="ECO:0000256" key="1">
    <source>
        <dbReference type="ARBA" id="ARBA00008136"/>
    </source>
</evidence>
<keyword evidence="5" id="KW-0190">Covalent protein-DNA linkage</keyword>
<dbReference type="GO" id="GO:0016829">
    <property type="term" value="F:lyase activity"/>
    <property type="evidence" value="ECO:0007669"/>
    <property type="project" value="UniProtKB-KW"/>
</dbReference>
<dbReference type="InterPro" id="IPR003738">
    <property type="entry name" value="SRAP"/>
</dbReference>
<accession>A0A6M4A948</accession>
<keyword evidence="4 8" id="KW-0378">Hydrolase</keyword>
<keyword evidence="2 8" id="KW-0645">Protease</keyword>
<dbReference type="PANTHER" id="PTHR13604">
    <property type="entry name" value="DC12-RELATED"/>
    <property type="match status" value="1"/>
</dbReference>
<evidence type="ECO:0000256" key="3">
    <source>
        <dbReference type="ARBA" id="ARBA00022763"/>
    </source>
</evidence>
<protein>
    <recommendedName>
        <fullName evidence="8">Abasic site processing protein</fullName>
        <ecNumber evidence="8">3.4.-.-</ecNumber>
    </recommendedName>
</protein>
<gene>
    <name evidence="9" type="ORF">EJG51_017930</name>
</gene>
<dbReference type="GO" id="GO:0003697">
    <property type="term" value="F:single-stranded DNA binding"/>
    <property type="evidence" value="ECO:0007669"/>
    <property type="project" value="InterPro"/>
</dbReference>
<evidence type="ECO:0000256" key="6">
    <source>
        <dbReference type="ARBA" id="ARBA00023125"/>
    </source>
</evidence>
<reference evidence="9 10" key="1">
    <citation type="journal article" date="2019" name="Int. J. Syst. Evol. Microbiol.">
        <title>Undibacterium piscinae sp. nov., isolated from Korean shiner intestine.</title>
        <authorList>
            <person name="Lee S.Y."/>
            <person name="Kang W."/>
            <person name="Kim P.S."/>
            <person name="Kim H.S."/>
            <person name="Sung H."/>
            <person name="Shin N.R."/>
            <person name="Whon T.W."/>
            <person name="Yun J.H."/>
            <person name="Lee J.Y."/>
            <person name="Lee J.Y."/>
            <person name="Jung M.J."/>
            <person name="Jeong Y.S."/>
            <person name="Tak E.J."/>
            <person name="Han J.E."/>
            <person name="Hyun D.W."/>
            <person name="Kang M.S."/>
            <person name="Lee K.E."/>
            <person name="Lee B.H."/>
            <person name="Bae J.W."/>
        </authorList>
    </citation>
    <scope>NUCLEOTIDE SEQUENCE [LARGE SCALE GENOMIC DNA]</scope>
    <source>
        <strain evidence="9 10">S11R28</strain>
    </source>
</reference>
<keyword evidence="10" id="KW-1185">Reference proteome</keyword>
<dbReference type="GO" id="GO:0008233">
    <property type="term" value="F:peptidase activity"/>
    <property type="evidence" value="ECO:0007669"/>
    <property type="project" value="UniProtKB-KW"/>
</dbReference>